<evidence type="ECO:0000313" key="1">
    <source>
        <dbReference type="EMBL" id="EFA01761.2"/>
    </source>
</evidence>
<evidence type="ECO:0000313" key="2">
    <source>
        <dbReference type="Proteomes" id="UP000007266"/>
    </source>
</evidence>
<dbReference type="AlphaFoldDB" id="D2A020"/>
<dbReference type="Proteomes" id="UP000007266">
    <property type="component" value="Linkage group 4"/>
</dbReference>
<accession>D2A020</accession>
<sequence>MIGGYYDRNPLLKGTLTRTTFQYLRHNPACGRSFLSAIPRLVTVCLTIRSLFIGARAAAIKRCVRCLRASADEQKQKPVVPIGGAVKPTTDSRTTYGNVHFVGEDGCKVKSLMCKQCECSPLRCLVIGGGSSILLKFSTIMTHVRVVYGVVAQVRLDGSS</sequence>
<organism evidence="1 2">
    <name type="scientific">Tribolium castaneum</name>
    <name type="common">Red flour beetle</name>
    <dbReference type="NCBI Taxonomy" id="7070"/>
    <lineage>
        <taxon>Eukaryota</taxon>
        <taxon>Metazoa</taxon>
        <taxon>Ecdysozoa</taxon>
        <taxon>Arthropoda</taxon>
        <taxon>Hexapoda</taxon>
        <taxon>Insecta</taxon>
        <taxon>Pterygota</taxon>
        <taxon>Neoptera</taxon>
        <taxon>Endopterygota</taxon>
        <taxon>Coleoptera</taxon>
        <taxon>Polyphaga</taxon>
        <taxon>Cucujiformia</taxon>
        <taxon>Tenebrionidae</taxon>
        <taxon>Tenebrionidae incertae sedis</taxon>
        <taxon>Tribolium</taxon>
    </lineage>
</organism>
<proteinExistence type="predicted"/>
<name>D2A020_TRICA</name>
<keyword evidence="2" id="KW-1185">Reference proteome</keyword>
<reference evidence="1 2" key="2">
    <citation type="journal article" date="2010" name="Nucleic Acids Res.">
        <title>BeetleBase in 2010: revisions to provide comprehensive genomic information for Tribolium castaneum.</title>
        <authorList>
            <person name="Kim H.S."/>
            <person name="Murphy T."/>
            <person name="Xia J."/>
            <person name="Caragea D."/>
            <person name="Park Y."/>
            <person name="Beeman R.W."/>
            <person name="Lorenzen M.D."/>
            <person name="Butcher S."/>
            <person name="Manak J.R."/>
            <person name="Brown S.J."/>
        </authorList>
    </citation>
    <scope>GENOME REANNOTATION</scope>
    <source>
        <strain evidence="1 2">Georgia GA2</strain>
    </source>
</reference>
<dbReference type="HOGENOM" id="CLU_1121365_0_0_1"/>
<dbReference type="InParanoid" id="D2A020"/>
<reference evidence="1 2" key="1">
    <citation type="journal article" date="2008" name="Nature">
        <title>The genome of the model beetle and pest Tribolium castaneum.</title>
        <authorList>
            <consortium name="Tribolium Genome Sequencing Consortium"/>
            <person name="Richards S."/>
            <person name="Gibbs R.A."/>
            <person name="Weinstock G.M."/>
            <person name="Brown S.J."/>
            <person name="Denell R."/>
            <person name="Beeman R.W."/>
            <person name="Gibbs R."/>
            <person name="Beeman R.W."/>
            <person name="Brown S.J."/>
            <person name="Bucher G."/>
            <person name="Friedrich M."/>
            <person name="Grimmelikhuijzen C.J."/>
            <person name="Klingler M."/>
            <person name="Lorenzen M."/>
            <person name="Richards S."/>
            <person name="Roth S."/>
            <person name="Schroder R."/>
            <person name="Tautz D."/>
            <person name="Zdobnov E.M."/>
            <person name="Muzny D."/>
            <person name="Gibbs R.A."/>
            <person name="Weinstock G.M."/>
            <person name="Attaway T."/>
            <person name="Bell S."/>
            <person name="Buhay C.J."/>
            <person name="Chandrabose M.N."/>
            <person name="Chavez D."/>
            <person name="Clerk-Blankenburg K.P."/>
            <person name="Cree A."/>
            <person name="Dao M."/>
            <person name="Davis C."/>
            <person name="Chacko J."/>
            <person name="Dinh H."/>
            <person name="Dugan-Rocha S."/>
            <person name="Fowler G."/>
            <person name="Garner T.T."/>
            <person name="Garnes J."/>
            <person name="Gnirke A."/>
            <person name="Hawes A."/>
            <person name="Hernandez J."/>
            <person name="Hines S."/>
            <person name="Holder M."/>
            <person name="Hume J."/>
            <person name="Jhangiani S.N."/>
            <person name="Joshi V."/>
            <person name="Khan Z.M."/>
            <person name="Jackson L."/>
            <person name="Kovar C."/>
            <person name="Kowis A."/>
            <person name="Lee S."/>
            <person name="Lewis L.R."/>
            <person name="Margolis J."/>
            <person name="Morgan M."/>
            <person name="Nazareth L.V."/>
            <person name="Nguyen N."/>
            <person name="Okwuonu G."/>
            <person name="Parker D."/>
            <person name="Richards S."/>
            <person name="Ruiz S.J."/>
            <person name="Santibanez J."/>
            <person name="Savard J."/>
            <person name="Scherer S.E."/>
            <person name="Schneider B."/>
            <person name="Sodergren E."/>
            <person name="Tautz D."/>
            <person name="Vattahil S."/>
            <person name="Villasana D."/>
            <person name="White C.S."/>
            <person name="Wright R."/>
            <person name="Park Y."/>
            <person name="Beeman R.W."/>
            <person name="Lord J."/>
            <person name="Oppert B."/>
            <person name="Lorenzen M."/>
            <person name="Brown S."/>
            <person name="Wang L."/>
            <person name="Savard J."/>
            <person name="Tautz D."/>
            <person name="Richards S."/>
            <person name="Weinstock G."/>
            <person name="Gibbs R.A."/>
            <person name="Liu Y."/>
            <person name="Worley K."/>
            <person name="Weinstock G."/>
            <person name="Elsik C.G."/>
            <person name="Reese J.T."/>
            <person name="Elhaik E."/>
            <person name="Landan G."/>
            <person name="Graur D."/>
            <person name="Arensburger P."/>
            <person name="Atkinson P."/>
            <person name="Beeman R.W."/>
            <person name="Beidler J."/>
            <person name="Brown S.J."/>
            <person name="Demuth J.P."/>
            <person name="Drury D.W."/>
            <person name="Du Y.Z."/>
            <person name="Fujiwara H."/>
            <person name="Lorenzen M."/>
            <person name="Maselli V."/>
            <person name="Osanai M."/>
            <person name="Park Y."/>
            <person name="Robertson H.M."/>
            <person name="Tu Z."/>
            <person name="Wang J.J."/>
            <person name="Wang S."/>
            <person name="Richards S."/>
            <person name="Song H."/>
            <person name="Zhang L."/>
            <person name="Sodergren E."/>
            <person name="Werner D."/>
            <person name="Stanke M."/>
            <person name="Morgenstern B."/>
            <person name="Solovyev V."/>
            <person name="Kosarev P."/>
            <person name="Brown G."/>
            <person name="Chen H.C."/>
            <person name="Ermolaeva O."/>
            <person name="Hlavina W."/>
            <person name="Kapustin Y."/>
            <person name="Kiryutin B."/>
            <person name="Kitts P."/>
            <person name="Maglott D."/>
            <person name="Pruitt K."/>
            <person name="Sapojnikov V."/>
            <person name="Souvorov A."/>
            <person name="Mackey A.J."/>
            <person name="Waterhouse R.M."/>
            <person name="Wyder S."/>
            <person name="Zdobnov E.M."/>
            <person name="Zdobnov E.M."/>
            <person name="Wyder S."/>
            <person name="Kriventseva E.V."/>
            <person name="Kadowaki T."/>
            <person name="Bork P."/>
            <person name="Aranda M."/>
            <person name="Bao R."/>
            <person name="Beermann A."/>
            <person name="Berns N."/>
            <person name="Bolognesi R."/>
            <person name="Bonneton F."/>
            <person name="Bopp D."/>
            <person name="Brown S.J."/>
            <person name="Bucher G."/>
            <person name="Butts T."/>
            <person name="Chaumot A."/>
            <person name="Denell R.E."/>
            <person name="Ferrier D.E."/>
            <person name="Friedrich M."/>
            <person name="Gordon C.M."/>
            <person name="Jindra M."/>
            <person name="Klingler M."/>
            <person name="Lan Q."/>
            <person name="Lattorff H.M."/>
            <person name="Laudet V."/>
            <person name="von Levetsow C."/>
            <person name="Liu Z."/>
            <person name="Lutz R."/>
            <person name="Lynch J.A."/>
            <person name="da Fonseca R.N."/>
            <person name="Posnien N."/>
            <person name="Reuter R."/>
            <person name="Roth S."/>
            <person name="Savard J."/>
            <person name="Schinko J.B."/>
            <person name="Schmitt C."/>
            <person name="Schoppmeier M."/>
            <person name="Schroder R."/>
            <person name="Shippy T.D."/>
            <person name="Simonnet F."/>
            <person name="Marques-Souza H."/>
            <person name="Tautz D."/>
            <person name="Tomoyasu Y."/>
            <person name="Trauner J."/>
            <person name="Van der Zee M."/>
            <person name="Vervoort M."/>
            <person name="Wittkopp N."/>
            <person name="Wimmer E.A."/>
            <person name="Yang X."/>
            <person name="Jones A.K."/>
            <person name="Sattelle D.B."/>
            <person name="Ebert P.R."/>
            <person name="Nelson D."/>
            <person name="Scott J.G."/>
            <person name="Beeman R.W."/>
            <person name="Muthukrishnan S."/>
            <person name="Kramer K.J."/>
            <person name="Arakane Y."/>
            <person name="Beeman R.W."/>
            <person name="Zhu Q."/>
            <person name="Hogenkamp D."/>
            <person name="Dixit R."/>
            <person name="Oppert B."/>
            <person name="Jiang H."/>
            <person name="Zou Z."/>
            <person name="Marshall J."/>
            <person name="Elpidina E."/>
            <person name="Vinokurov K."/>
            <person name="Oppert C."/>
            <person name="Zou Z."/>
            <person name="Evans J."/>
            <person name="Lu Z."/>
            <person name="Zhao P."/>
            <person name="Sumathipala N."/>
            <person name="Altincicek B."/>
            <person name="Vilcinskas A."/>
            <person name="Williams M."/>
            <person name="Hultmark D."/>
            <person name="Hetru C."/>
            <person name="Jiang H."/>
            <person name="Grimmelikhuijzen C.J."/>
            <person name="Hauser F."/>
            <person name="Cazzamali G."/>
            <person name="Williamson M."/>
            <person name="Park Y."/>
            <person name="Li B."/>
            <person name="Tanaka Y."/>
            <person name="Predel R."/>
            <person name="Neupert S."/>
            <person name="Schachtner J."/>
            <person name="Verleyen P."/>
            <person name="Raible F."/>
            <person name="Bork P."/>
            <person name="Friedrich M."/>
            <person name="Walden K.K."/>
            <person name="Robertson H.M."/>
            <person name="Angeli S."/>
            <person name="Foret S."/>
            <person name="Bucher G."/>
            <person name="Schuetz S."/>
            <person name="Maleszka R."/>
            <person name="Wimmer E.A."/>
            <person name="Beeman R.W."/>
            <person name="Lorenzen M."/>
            <person name="Tomoyasu Y."/>
            <person name="Miller S.C."/>
            <person name="Grossmann D."/>
            <person name="Bucher G."/>
        </authorList>
    </citation>
    <scope>NUCLEOTIDE SEQUENCE [LARGE SCALE GENOMIC DNA]</scope>
    <source>
        <strain evidence="1 2">Georgia GA2</strain>
    </source>
</reference>
<gene>
    <name evidence="1" type="primary">AUGUSTUS-3.0.2_07360</name>
    <name evidence="1" type="ORF">TcasGA2_TC007360</name>
</gene>
<protein>
    <submittedName>
        <fullName evidence="1">Uncharacterized protein</fullName>
    </submittedName>
</protein>
<dbReference type="EMBL" id="KQ971338">
    <property type="protein sequence ID" value="EFA01761.2"/>
    <property type="molecule type" value="Genomic_DNA"/>
</dbReference>